<dbReference type="AlphaFoldDB" id="A0A8K1LT27"/>
<evidence type="ECO:0000313" key="1">
    <source>
        <dbReference type="EMBL" id="TRZ24931.1"/>
    </source>
</evidence>
<comment type="caution">
    <text evidence="1">The sequence shown here is derived from an EMBL/GenBank/DDBJ whole genome shotgun (WGS) entry which is preliminary data.</text>
</comment>
<accession>A0A8K1LT27</accession>
<feature type="non-terminal residue" evidence="1">
    <location>
        <position position="1"/>
    </location>
</feature>
<keyword evidence="2" id="KW-1185">Reference proteome</keyword>
<protein>
    <submittedName>
        <fullName evidence="1">Uncharacterized protein</fullName>
    </submittedName>
</protein>
<reference evidence="1" key="1">
    <citation type="submission" date="2019-04" db="EMBL/GenBank/DDBJ databases">
        <title>Genome assembly of Zosterops borbonicus 15179.</title>
        <authorList>
            <person name="Leroy T."/>
            <person name="Anselmetti Y."/>
            <person name="Tilak M.-K."/>
            <person name="Nabholz B."/>
        </authorList>
    </citation>
    <scope>NUCLEOTIDE SEQUENCE</scope>
    <source>
        <strain evidence="1">HGM_15179</strain>
        <tissue evidence="1">Muscle</tissue>
    </source>
</reference>
<dbReference type="Proteomes" id="UP000796761">
    <property type="component" value="Unassembled WGS sequence"/>
</dbReference>
<organism evidence="1 2">
    <name type="scientific">Zosterops borbonicus</name>
    <dbReference type="NCBI Taxonomy" id="364589"/>
    <lineage>
        <taxon>Eukaryota</taxon>
        <taxon>Metazoa</taxon>
        <taxon>Chordata</taxon>
        <taxon>Craniata</taxon>
        <taxon>Vertebrata</taxon>
        <taxon>Euteleostomi</taxon>
        <taxon>Archelosauria</taxon>
        <taxon>Archosauria</taxon>
        <taxon>Dinosauria</taxon>
        <taxon>Saurischia</taxon>
        <taxon>Theropoda</taxon>
        <taxon>Coelurosauria</taxon>
        <taxon>Aves</taxon>
        <taxon>Neognathae</taxon>
        <taxon>Neoaves</taxon>
        <taxon>Telluraves</taxon>
        <taxon>Australaves</taxon>
        <taxon>Passeriformes</taxon>
        <taxon>Sylvioidea</taxon>
        <taxon>Zosteropidae</taxon>
        <taxon>Zosterops</taxon>
    </lineage>
</organism>
<name>A0A8K1LT27_9PASS</name>
<sequence length="87" mass="9898">YETNNPQEVNYVSKRKDMKKNPSSPVLTYRIPPSSESDNFISEYVFSPLEKGYSTKSVLKVKPSAKQIYCFVKVKAIQPPNPNSRIA</sequence>
<gene>
    <name evidence="1" type="ORF">HGM15179_002152</name>
</gene>
<evidence type="ECO:0000313" key="2">
    <source>
        <dbReference type="Proteomes" id="UP000796761"/>
    </source>
</evidence>
<proteinExistence type="predicted"/>
<dbReference type="EMBL" id="SWJQ01000036">
    <property type="protein sequence ID" value="TRZ24931.1"/>
    <property type="molecule type" value="Genomic_DNA"/>
</dbReference>